<gene>
    <name evidence="1" type="ORF">OEA41_010259</name>
</gene>
<reference evidence="1" key="1">
    <citation type="submission" date="2022-11" db="EMBL/GenBank/DDBJ databases">
        <title>Chromosomal genome sequence assembly and mating type (MAT) locus characterization of the leprose asexual lichenized fungus Lepraria neglecta (Nyl.) Erichsen.</title>
        <authorList>
            <person name="Allen J.L."/>
            <person name="Pfeffer B."/>
        </authorList>
    </citation>
    <scope>NUCLEOTIDE SEQUENCE</scope>
    <source>
        <strain evidence="1">Allen 5258</strain>
    </source>
</reference>
<dbReference type="AlphaFoldDB" id="A0AAD9YYQ3"/>
<name>A0AAD9YYQ3_9LECA</name>
<keyword evidence="2" id="KW-1185">Reference proteome</keyword>
<sequence>MSGLYAAQPAPGWALASARKTQIDLHIEYLEEDFLIRSAACPPTALSDLVFVSDVPKSWTAQSADTELISTNGIIQQPMRLSYLEKATIQTSQWLSIDSIKTILCNCPRLKHLTLSDADAKRTNSQVFVNKEIFSRDGNYWAFCGDGKGLWEWFNSRKELDWEH</sequence>
<dbReference type="Proteomes" id="UP001276659">
    <property type="component" value="Unassembled WGS sequence"/>
</dbReference>
<comment type="caution">
    <text evidence="1">The sequence shown here is derived from an EMBL/GenBank/DDBJ whole genome shotgun (WGS) entry which is preliminary data.</text>
</comment>
<protein>
    <submittedName>
        <fullName evidence="1">Uncharacterized protein</fullName>
    </submittedName>
</protein>
<evidence type="ECO:0000313" key="2">
    <source>
        <dbReference type="Proteomes" id="UP001276659"/>
    </source>
</evidence>
<dbReference type="EMBL" id="JASNWA010000011">
    <property type="protein sequence ID" value="KAK3167133.1"/>
    <property type="molecule type" value="Genomic_DNA"/>
</dbReference>
<accession>A0AAD9YYQ3</accession>
<proteinExistence type="predicted"/>
<organism evidence="1 2">
    <name type="scientific">Lepraria neglecta</name>
    <dbReference type="NCBI Taxonomy" id="209136"/>
    <lineage>
        <taxon>Eukaryota</taxon>
        <taxon>Fungi</taxon>
        <taxon>Dikarya</taxon>
        <taxon>Ascomycota</taxon>
        <taxon>Pezizomycotina</taxon>
        <taxon>Lecanoromycetes</taxon>
        <taxon>OSLEUM clade</taxon>
        <taxon>Lecanoromycetidae</taxon>
        <taxon>Lecanorales</taxon>
        <taxon>Lecanorineae</taxon>
        <taxon>Stereocaulaceae</taxon>
        <taxon>Lepraria</taxon>
    </lineage>
</organism>
<evidence type="ECO:0000313" key="1">
    <source>
        <dbReference type="EMBL" id="KAK3167133.1"/>
    </source>
</evidence>